<organism evidence="1 2">
    <name type="scientific">Hygrophoropsis aurantiaca</name>
    <dbReference type="NCBI Taxonomy" id="72124"/>
    <lineage>
        <taxon>Eukaryota</taxon>
        <taxon>Fungi</taxon>
        <taxon>Dikarya</taxon>
        <taxon>Basidiomycota</taxon>
        <taxon>Agaricomycotina</taxon>
        <taxon>Agaricomycetes</taxon>
        <taxon>Agaricomycetidae</taxon>
        <taxon>Boletales</taxon>
        <taxon>Coniophorineae</taxon>
        <taxon>Hygrophoropsidaceae</taxon>
        <taxon>Hygrophoropsis</taxon>
    </lineage>
</organism>
<accession>A0ACB8ACL1</accession>
<name>A0ACB8ACL1_9AGAM</name>
<keyword evidence="2" id="KW-1185">Reference proteome</keyword>
<comment type="caution">
    <text evidence="1">The sequence shown here is derived from an EMBL/GenBank/DDBJ whole genome shotgun (WGS) entry which is preliminary data.</text>
</comment>
<evidence type="ECO:0000313" key="2">
    <source>
        <dbReference type="Proteomes" id="UP000790377"/>
    </source>
</evidence>
<reference evidence="1" key="1">
    <citation type="journal article" date="2021" name="New Phytol.">
        <title>Evolutionary innovations through gain and loss of genes in the ectomycorrhizal Boletales.</title>
        <authorList>
            <person name="Wu G."/>
            <person name="Miyauchi S."/>
            <person name="Morin E."/>
            <person name="Kuo A."/>
            <person name="Drula E."/>
            <person name="Varga T."/>
            <person name="Kohler A."/>
            <person name="Feng B."/>
            <person name="Cao Y."/>
            <person name="Lipzen A."/>
            <person name="Daum C."/>
            <person name="Hundley H."/>
            <person name="Pangilinan J."/>
            <person name="Johnson J."/>
            <person name="Barry K."/>
            <person name="LaButti K."/>
            <person name="Ng V."/>
            <person name="Ahrendt S."/>
            <person name="Min B."/>
            <person name="Choi I.G."/>
            <person name="Park H."/>
            <person name="Plett J.M."/>
            <person name="Magnuson J."/>
            <person name="Spatafora J.W."/>
            <person name="Nagy L.G."/>
            <person name="Henrissat B."/>
            <person name="Grigoriev I.V."/>
            <person name="Yang Z.L."/>
            <person name="Xu J."/>
            <person name="Martin F.M."/>
        </authorList>
    </citation>
    <scope>NUCLEOTIDE SEQUENCE</scope>
    <source>
        <strain evidence="1">ATCC 28755</strain>
    </source>
</reference>
<proteinExistence type="predicted"/>
<gene>
    <name evidence="1" type="ORF">BJ138DRAFT_1135519</name>
</gene>
<protein>
    <submittedName>
        <fullName evidence="1">MFS general substrate transporter</fullName>
    </submittedName>
</protein>
<dbReference type="EMBL" id="MU267685">
    <property type="protein sequence ID" value="KAH7911241.1"/>
    <property type="molecule type" value="Genomic_DNA"/>
</dbReference>
<evidence type="ECO:0000313" key="1">
    <source>
        <dbReference type="EMBL" id="KAH7911241.1"/>
    </source>
</evidence>
<dbReference type="Proteomes" id="UP000790377">
    <property type="component" value="Unassembled WGS sequence"/>
</dbReference>
<sequence length="535" mass="58558">MLSMFYLHLLAILLLMYIHRSSSKNITTISCATLAHYFPSSLSIRKTSLGGAFEEEKTLPEGQQFEHKTRRLASAYFVYYVCGWGDGVTGTILPYFEADFHLTYTTSSLLFAGSTVGFAIGTIFLERGVNFLGRFFLESQGRTYLPAVSFLRHIYSVNNTSTTSAVSGIGFSPSKARFATMFFFSLVHPLFFIIMGTARAYPELLAAYAIAAFARAFLTGLHDCARNSYVASTPKKPLGILLGCWSVGSFTAPLVCTTIISKGVPWAHFYLGSLVLSAINTLLIVYAFLPTPNEVAADHKAAVEAMQSALVTNRSENNTDSRSSSVTCLNPASPPNTLLLALSMVYQWAFSMFAWVYNGSETTFQGFIVSYLLTIRSADPKTVGYVSSGFWGGMAIGRLLWGYFTPVLTYTQRKYIIQACTGIALVMHILIWFINSTLENALSSAVVGLVYGPMFPSSLGLANEVLPKEMRMVSMAITSAFASLGSALFPFFAGLLSNIYGVKIFSYVTVAQSATMFMLWLLFPSTPPIRASNKA</sequence>